<dbReference type="AlphaFoldDB" id="A0A497ZVX3"/>
<protein>
    <submittedName>
        <fullName evidence="6">LysR family transcriptional regulator</fullName>
    </submittedName>
</protein>
<keyword evidence="3" id="KW-0238">DNA-binding</keyword>
<keyword evidence="2" id="KW-0805">Transcription regulation</keyword>
<evidence type="ECO:0000256" key="4">
    <source>
        <dbReference type="ARBA" id="ARBA00023163"/>
    </source>
</evidence>
<dbReference type="PANTHER" id="PTHR30579:SF3">
    <property type="entry name" value="TRANSCRIPTIONAL REGULATORY PROTEIN"/>
    <property type="match status" value="1"/>
</dbReference>
<organism evidence="6 7">
    <name type="scientific">Ruegeria conchae</name>
    <dbReference type="NCBI Taxonomy" id="981384"/>
    <lineage>
        <taxon>Bacteria</taxon>
        <taxon>Pseudomonadati</taxon>
        <taxon>Pseudomonadota</taxon>
        <taxon>Alphaproteobacteria</taxon>
        <taxon>Rhodobacterales</taxon>
        <taxon>Roseobacteraceae</taxon>
        <taxon>Ruegeria</taxon>
    </lineage>
</organism>
<dbReference type="InterPro" id="IPR036390">
    <property type="entry name" value="WH_DNA-bd_sf"/>
</dbReference>
<dbReference type="Pfam" id="PF00126">
    <property type="entry name" value="HTH_1"/>
    <property type="match status" value="1"/>
</dbReference>
<dbReference type="RefSeq" id="WP_010442415.1">
    <property type="nucleotide sequence ID" value="NZ_AEYW01000014.1"/>
</dbReference>
<dbReference type="InterPro" id="IPR000847">
    <property type="entry name" value="LysR_HTH_N"/>
</dbReference>
<dbReference type="GO" id="GO:0003677">
    <property type="term" value="F:DNA binding"/>
    <property type="evidence" value="ECO:0007669"/>
    <property type="project" value="UniProtKB-KW"/>
</dbReference>
<dbReference type="GO" id="GO:0003700">
    <property type="term" value="F:DNA-binding transcription factor activity"/>
    <property type="evidence" value="ECO:0007669"/>
    <property type="project" value="InterPro"/>
</dbReference>
<keyword evidence="4" id="KW-0804">Transcription</keyword>
<evidence type="ECO:0000313" key="7">
    <source>
        <dbReference type="Proteomes" id="UP000271700"/>
    </source>
</evidence>
<proteinExistence type="inferred from homology"/>
<accession>A0A497ZVX3</accession>
<evidence type="ECO:0000256" key="1">
    <source>
        <dbReference type="ARBA" id="ARBA00009437"/>
    </source>
</evidence>
<dbReference type="OrthoDB" id="9796526at2"/>
<reference evidence="6 7" key="1">
    <citation type="submission" date="2018-10" db="EMBL/GenBank/DDBJ databases">
        <title>Genomic Encyclopedia of Archaeal and Bacterial Type Strains, Phase II (KMG-II): from individual species to whole genera.</title>
        <authorList>
            <person name="Goeker M."/>
        </authorList>
    </citation>
    <scope>NUCLEOTIDE SEQUENCE [LARGE SCALE GENOMIC DNA]</scope>
    <source>
        <strain evidence="6 7">DSM 29317</strain>
    </source>
</reference>
<dbReference type="SUPFAM" id="SSF46785">
    <property type="entry name" value="Winged helix' DNA-binding domain"/>
    <property type="match status" value="1"/>
</dbReference>
<name>A0A497ZVX3_9RHOB</name>
<dbReference type="PROSITE" id="PS50931">
    <property type="entry name" value="HTH_LYSR"/>
    <property type="match status" value="1"/>
</dbReference>
<comment type="similarity">
    <text evidence="1">Belongs to the LysR transcriptional regulatory family.</text>
</comment>
<sequence>MDEGNFDWDNLRLFLAVARAGGLGPAAEQTGKSAPTLGRRMIELERNLGSELFHRKPRGYDLTEDGQALLRKVEGIEARVIPVTESSLATAPPLVKISAGSWVTKVLIGAVGRLTRSMPVRLRFISSEEVLKIGHREAAIGIRNRRPEEIGLAGRKIGRVRFAVYAADESISTWARVMSKTPSSRWLRAHAQEDDAIEVTAPQNALELANAGLARAVLPTFIGNTQPGLKPVSPLIDDLEHDQWLVTHHEDRFLAEVRHVIDRTHAVMSEACENG</sequence>
<dbReference type="InterPro" id="IPR036388">
    <property type="entry name" value="WH-like_DNA-bd_sf"/>
</dbReference>
<dbReference type="Gene3D" id="1.10.10.10">
    <property type="entry name" value="Winged helix-like DNA-binding domain superfamily/Winged helix DNA-binding domain"/>
    <property type="match status" value="1"/>
</dbReference>
<keyword evidence="7" id="KW-1185">Reference proteome</keyword>
<dbReference type="SUPFAM" id="SSF53850">
    <property type="entry name" value="Periplasmic binding protein-like II"/>
    <property type="match status" value="1"/>
</dbReference>
<comment type="caution">
    <text evidence="6">The sequence shown here is derived from an EMBL/GenBank/DDBJ whole genome shotgun (WGS) entry which is preliminary data.</text>
</comment>
<evidence type="ECO:0000256" key="2">
    <source>
        <dbReference type="ARBA" id="ARBA00023015"/>
    </source>
</evidence>
<evidence type="ECO:0000256" key="3">
    <source>
        <dbReference type="ARBA" id="ARBA00023125"/>
    </source>
</evidence>
<dbReference type="EMBL" id="RCCT01000003">
    <property type="protein sequence ID" value="RLK07157.1"/>
    <property type="molecule type" value="Genomic_DNA"/>
</dbReference>
<evidence type="ECO:0000313" key="6">
    <source>
        <dbReference type="EMBL" id="RLK07157.1"/>
    </source>
</evidence>
<gene>
    <name evidence="6" type="ORF">CLV75_2264</name>
</gene>
<dbReference type="InterPro" id="IPR050176">
    <property type="entry name" value="LTTR"/>
</dbReference>
<evidence type="ECO:0000259" key="5">
    <source>
        <dbReference type="PROSITE" id="PS50931"/>
    </source>
</evidence>
<dbReference type="PANTHER" id="PTHR30579">
    <property type="entry name" value="TRANSCRIPTIONAL REGULATOR"/>
    <property type="match status" value="1"/>
</dbReference>
<feature type="domain" description="HTH lysR-type" evidence="5">
    <location>
        <begin position="6"/>
        <end position="63"/>
    </location>
</feature>
<dbReference type="STRING" id="981384.GCA_000192475_01550"/>
<dbReference type="Proteomes" id="UP000271700">
    <property type="component" value="Unassembled WGS sequence"/>
</dbReference>